<reference evidence="2" key="1">
    <citation type="submission" date="2018-05" db="EMBL/GenBank/DDBJ databases">
        <authorList>
            <person name="Lanie J.A."/>
            <person name="Ng W.-L."/>
            <person name="Kazmierczak K.M."/>
            <person name="Andrzejewski T.M."/>
            <person name="Davidsen T.M."/>
            <person name="Wayne K.J."/>
            <person name="Tettelin H."/>
            <person name="Glass J.I."/>
            <person name="Rusch D."/>
            <person name="Podicherti R."/>
            <person name="Tsui H.-C.T."/>
            <person name="Winkler M.E."/>
        </authorList>
    </citation>
    <scope>NUCLEOTIDE SEQUENCE</scope>
</reference>
<name>A0A381XBX0_9ZZZZ</name>
<evidence type="ECO:0000259" key="1">
    <source>
        <dbReference type="Pfam" id="PF14534"/>
    </source>
</evidence>
<gene>
    <name evidence="2" type="ORF">METZ01_LOCUS114916</name>
</gene>
<dbReference type="AlphaFoldDB" id="A0A381XBX0"/>
<dbReference type="InterPro" id="IPR032710">
    <property type="entry name" value="NTF2-like_dom_sf"/>
</dbReference>
<feature type="domain" description="DUF4440" evidence="1">
    <location>
        <begin position="3"/>
        <end position="73"/>
    </location>
</feature>
<dbReference type="Pfam" id="PF14534">
    <property type="entry name" value="DUF4440"/>
    <property type="match status" value="1"/>
</dbReference>
<accession>A0A381XBX0</accession>
<sequence>MSILEKYNKAMSEKDEAAMKEILHDDFKFTMHASGNVLTKEDVIKWAMGDDINREKVRIIYENDEIGVEHSFVTFEDGNTQAVMGVYKYQDGKIISFETGATNIPKK</sequence>
<evidence type="ECO:0000313" key="2">
    <source>
        <dbReference type="EMBL" id="SVA62062.1"/>
    </source>
</evidence>
<organism evidence="2">
    <name type="scientific">marine metagenome</name>
    <dbReference type="NCBI Taxonomy" id="408172"/>
    <lineage>
        <taxon>unclassified sequences</taxon>
        <taxon>metagenomes</taxon>
        <taxon>ecological metagenomes</taxon>
    </lineage>
</organism>
<dbReference type="InterPro" id="IPR027843">
    <property type="entry name" value="DUF4440"/>
</dbReference>
<dbReference type="Gene3D" id="3.10.450.50">
    <property type="match status" value="1"/>
</dbReference>
<proteinExistence type="predicted"/>
<dbReference type="SUPFAM" id="SSF54427">
    <property type="entry name" value="NTF2-like"/>
    <property type="match status" value="1"/>
</dbReference>
<protein>
    <recommendedName>
        <fullName evidence="1">DUF4440 domain-containing protein</fullName>
    </recommendedName>
</protein>
<dbReference type="EMBL" id="UINC01014571">
    <property type="protein sequence ID" value="SVA62062.1"/>
    <property type="molecule type" value="Genomic_DNA"/>
</dbReference>